<organism evidence="1 2">
    <name type="scientific">Leifsonia aquatica ATCC 14665</name>
    <dbReference type="NCBI Taxonomy" id="1358026"/>
    <lineage>
        <taxon>Bacteria</taxon>
        <taxon>Bacillati</taxon>
        <taxon>Actinomycetota</taxon>
        <taxon>Actinomycetes</taxon>
        <taxon>Micrococcales</taxon>
        <taxon>Microbacteriaceae</taxon>
        <taxon>Leifsonia</taxon>
    </lineage>
</organism>
<name>U2R748_LEIAQ</name>
<feature type="non-terminal residue" evidence="1">
    <location>
        <position position="1"/>
    </location>
</feature>
<evidence type="ECO:0000313" key="1">
    <source>
        <dbReference type="EMBL" id="ERK71055.1"/>
    </source>
</evidence>
<reference evidence="1 2" key="1">
    <citation type="submission" date="2013-08" db="EMBL/GenBank/DDBJ databases">
        <authorList>
            <person name="Weinstock G."/>
            <person name="Sodergren E."/>
            <person name="Wylie T."/>
            <person name="Fulton L."/>
            <person name="Fulton R."/>
            <person name="Fronick C."/>
            <person name="O'Laughlin M."/>
            <person name="Godfrey J."/>
            <person name="Miner T."/>
            <person name="Herter B."/>
            <person name="Appelbaum E."/>
            <person name="Cordes M."/>
            <person name="Lek S."/>
            <person name="Wollam A."/>
            <person name="Pepin K.H."/>
            <person name="Palsikar V.B."/>
            <person name="Mitreva M."/>
            <person name="Wilson R.K."/>
        </authorList>
    </citation>
    <scope>NUCLEOTIDE SEQUENCE [LARGE SCALE GENOMIC DNA]</scope>
    <source>
        <strain evidence="1 2">ATCC 14665</strain>
    </source>
</reference>
<dbReference type="HOGENOM" id="CLU_1986252_0_0_11"/>
<dbReference type="EMBL" id="AWVQ01000336">
    <property type="protein sequence ID" value="ERK71055.1"/>
    <property type="molecule type" value="Genomic_DNA"/>
</dbReference>
<gene>
    <name evidence="1" type="ORF">N136_02580</name>
</gene>
<dbReference type="AlphaFoldDB" id="U2R748"/>
<evidence type="ECO:0000313" key="2">
    <source>
        <dbReference type="Proteomes" id="UP000016605"/>
    </source>
</evidence>
<dbReference type="PATRIC" id="fig|1358026.3.peg.2198"/>
<comment type="caution">
    <text evidence="1">The sequence shown here is derived from an EMBL/GenBank/DDBJ whole genome shotgun (WGS) entry which is preliminary data.</text>
</comment>
<sequence>GSTANVRAGAAQGSGASPVLLLPQTLTLPVLASTTSVTAHVSGSAKLDAVLVQPVVSHLALTGSSSLDVYVNATKLPVPQRLSTSAPATVVRYDSSGRQVGGAQTVGARGLIAVEPGGFTTVVPR</sequence>
<dbReference type="Proteomes" id="UP000016605">
    <property type="component" value="Unassembled WGS sequence"/>
</dbReference>
<proteinExistence type="predicted"/>
<protein>
    <submittedName>
        <fullName evidence="1">Uncharacterized protein</fullName>
    </submittedName>
</protein>
<accession>U2R748</accession>